<evidence type="ECO:0000256" key="5">
    <source>
        <dbReference type="ARBA" id="ARBA00047899"/>
    </source>
</evidence>
<accession>A0A6B2LEQ7</accession>
<dbReference type="InterPro" id="IPR008271">
    <property type="entry name" value="Ser/Thr_kinase_AS"/>
</dbReference>
<evidence type="ECO:0000256" key="6">
    <source>
        <dbReference type="ARBA" id="ARBA00048679"/>
    </source>
</evidence>
<evidence type="ECO:0000256" key="4">
    <source>
        <dbReference type="ARBA" id="ARBA00022840"/>
    </source>
</evidence>
<dbReference type="PANTHER" id="PTHR44329">
    <property type="entry name" value="SERINE/THREONINE-PROTEIN KINASE TNNI3K-RELATED"/>
    <property type="match status" value="1"/>
</dbReference>
<dbReference type="GO" id="GO:0004674">
    <property type="term" value="F:protein serine/threonine kinase activity"/>
    <property type="evidence" value="ECO:0007669"/>
    <property type="project" value="UniProtKB-EC"/>
</dbReference>
<keyword evidence="3" id="KW-0418">Kinase</keyword>
<dbReference type="PANTHER" id="PTHR44329:SF288">
    <property type="entry name" value="MITOGEN-ACTIVATED PROTEIN KINASE KINASE KINASE 20"/>
    <property type="match status" value="1"/>
</dbReference>
<dbReference type="SMART" id="SM00220">
    <property type="entry name" value="S_TKc"/>
    <property type="match status" value="1"/>
</dbReference>
<dbReference type="InterPro" id="IPR011009">
    <property type="entry name" value="Kinase-like_dom_sf"/>
</dbReference>
<dbReference type="PRINTS" id="PR00109">
    <property type="entry name" value="TYRKINASE"/>
</dbReference>
<sequence length="261" mass="29643">MNCVNGKHVLAKGGYGIIYLVEIHQTLAAMKVLDSVSEKEREAQSEFEQELELLFRLRHPNILLYLGGSTNNELFFLTELMETDLFELIKKKDPRADWNNNGRHFARDIAAALSYLHSKKLVHKDMKSGNILINRSTAKLADFGLTKTVEEKNNRLTIDRAFSAAWASPEQINPNTTVSYPTDVYSFAIVIWEILTGKQPWDNVGTFQLLTATAAGEFKKWHPTPKNTIPELDLMLAKCWFAEPDKRPTAEMCLLVLEGFI</sequence>
<dbReference type="GO" id="GO:0005524">
    <property type="term" value="F:ATP binding"/>
    <property type="evidence" value="ECO:0007669"/>
    <property type="project" value="UniProtKB-KW"/>
</dbReference>
<feature type="domain" description="Protein kinase" evidence="7">
    <location>
        <begin position="4"/>
        <end position="261"/>
    </location>
</feature>
<dbReference type="PROSITE" id="PS00108">
    <property type="entry name" value="PROTEIN_KINASE_ST"/>
    <property type="match status" value="1"/>
</dbReference>
<keyword evidence="2" id="KW-0547">Nucleotide-binding</keyword>
<evidence type="ECO:0000256" key="2">
    <source>
        <dbReference type="ARBA" id="ARBA00022741"/>
    </source>
</evidence>
<keyword evidence="4" id="KW-0067">ATP-binding</keyword>
<dbReference type="InterPro" id="IPR000719">
    <property type="entry name" value="Prot_kinase_dom"/>
</dbReference>
<dbReference type="AlphaFoldDB" id="A0A6B2LEQ7"/>
<evidence type="ECO:0000313" key="8">
    <source>
        <dbReference type="EMBL" id="NDV35370.1"/>
    </source>
</evidence>
<protein>
    <recommendedName>
        <fullName evidence="7">Protein kinase domain-containing protein</fullName>
    </recommendedName>
</protein>
<reference evidence="8" key="1">
    <citation type="journal article" date="2020" name="J. Eukaryot. Microbiol.">
        <title>De novo Sequencing, Assembly and Annotation of the Transcriptome for the Free-Living Testate Amoeba Arcella intermedia.</title>
        <authorList>
            <person name="Ribeiro G.M."/>
            <person name="Porfirio-Sousa A.L."/>
            <person name="Maurer-Alcala X.X."/>
            <person name="Katz L.A."/>
            <person name="Lahr D.J.G."/>
        </authorList>
    </citation>
    <scope>NUCLEOTIDE SEQUENCE</scope>
</reference>
<comment type="catalytic activity">
    <reaction evidence="6">
        <text>L-seryl-[protein] + ATP = O-phospho-L-seryl-[protein] + ADP + H(+)</text>
        <dbReference type="Rhea" id="RHEA:17989"/>
        <dbReference type="Rhea" id="RHEA-COMP:9863"/>
        <dbReference type="Rhea" id="RHEA-COMP:11604"/>
        <dbReference type="ChEBI" id="CHEBI:15378"/>
        <dbReference type="ChEBI" id="CHEBI:29999"/>
        <dbReference type="ChEBI" id="CHEBI:30616"/>
        <dbReference type="ChEBI" id="CHEBI:83421"/>
        <dbReference type="ChEBI" id="CHEBI:456216"/>
        <dbReference type="EC" id="2.7.11.1"/>
    </reaction>
</comment>
<dbReference type="SUPFAM" id="SSF56112">
    <property type="entry name" value="Protein kinase-like (PK-like)"/>
    <property type="match status" value="1"/>
</dbReference>
<dbReference type="InterPro" id="IPR001245">
    <property type="entry name" value="Ser-Thr/Tyr_kinase_cat_dom"/>
</dbReference>
<organism evidence="8">
    <name type="scientific">Arcella intermedia</name>
    <dbReference type="NCBI Taxonomy" id="1963864"/>
    <lineage>
        <taxon>Eukaryota</taxon>
        <taxon>Amoebozoa</taxon>
        <taxon>Tubulinea</taxon>
        <taxon>Elardia</taxon>
        <taxon>Arcellinida</taxon>
        <taxon>Sphaerothecina</taxon>
        <taxon>Arcellidae</taxon>
        <taxon>Arcella</taxon>
    </lineage>
</organism>
<dbReference type="PIRSF" id="PIRSF000654">
    <property type="entry name" value="Integrin-linked_kinase"/>
    <property type="match status" value="1"/>
</dbReference>
<dbReference type="EMBL" id="GIBP01006401">
    <property type="protein sequence ID" value="NDV35370.1"/>
    <property type="molecule type" value="Transcribed_RNA"/>
</dbReference>
<proteinExistence type="predicted"/>
<dbReference type="PROSITE" id="PS50011">
    <property type="entry name" value="PROTEIN_KINASE_DOM"/>
    <property type="match status" value="1"/>
</dbReference>
<dbReference type="InterPro" id="IPR051681">
    <property type="entry name" value="Ser/Thr_Kinases-Pseudokinases"/>
</dbReference>
<evidence type="ECO:0000256" key="3">
    <source>
        <dbReference type="ARBA" id="ARBA00022777"/>
    </source>
</evidence>
<dbReference type="Gene3D" id="1.10.510.10">
    <property type="entry name" value="Transferase(Phosphotransferase) domain 1"/>
    <property type="match status" value="1"/>
</dbReference>
<keyword evidence="1" id="KW-0808">Transferase</keyword>
<evidence type="ECO:0000259" key="7">
    <source>
        <dbReference type="PROSITE" id="PS50011"/>
    </source>
</evidence>
<name>A0A6B2LEQ7_9EUKA</name>
<evidence type="ECO:0000256" key="1">
    <source>
        <dbReference type="ARBA" id="ARBA00022679"/>
    </source>
</evidence>
<dbReference type="Pfam" id="PF07714">
    <property type="entry name" value="PK_Tyr_Ser-Thr"/>
    <property type="match status" value="1"/>
</dbReference>
<comment type="catalytic activity">
    <reaction evidence="5">
        <text>L-threonyl-[protein] + ATP = O-phospho-L-threonyl-[protein] + ADP + H(+)</text>
        <dbReference type="Rhea" id="RHEA:46608"/>
        <dbReference type="Rhea" id="RHEA-COMP:11060"/>
        <dbReference type="Rhea" id="RHEA-COMP:11605"/>
        <dbReference type="ChEBI" id="CHEBI:15378"/>
        <dbReference type="ChEBI" id="CHEBI:30013"/>
        <dbReference type="ChEBI" id="CHEBI:30616"/>
        <dbReference type="ChEBI" id="CHEBI:61977"/>
        <dbReference type="ChEBI" id="CHEBI:456216"/>
        <dbReference type="EC" id="2.7.11.1"/>
    </reaction>
</comment>